<sequence>MVNVTLMTDASICGDTGVGGYGFWVVSSRGGLPGQGKFKTLTKDSLQGELKAVINSLSKAIKMDAIQYGDSILIQLDNQGVIACIEGKSTPRADIAPLLDKLKCIVKDHGLSISCRHVKAHTNRKDNRYIANKMCDLRAKEEMRKARKLLEKTKC</sequence>
<dbReference type="GO" id="GO:0004523">
    <property type="term" value="F:RNA-DNA hybrid ribonuclease activity"/>
    <property type="evidence" value="ECO:0007669"/>
    <property type="project" value="InterPro"/>
</dbReference>
<dbReference type="OrthoDB" id="8154at10239"/>
<evidence type="ECO:0000313" key="3">
    <source>
        <dbReference type="Proteomes" id="UP000017656"/>
    </source>
</evidence>
<evidence type="ECO:0000313" key="2">
    <source>
        <dbReference type="EMBL" id="AGY48107.1"/>
    </source>
</evidence>
<dbReference type="Pfam" id="PF00075">
    <property type="entry name" value="RNase_H"/>
    <property type="match status" value="1"/>
</dbReference>
<dbReference type="EMBL" id="KF669658">
    <property type="protein sequence ID" value="AGY48107.1"/>
    <property type="molecule type" value="Genomic_DNA"/>
</dbReference>
<dbReference type="KEGG" id="vg:18504178"/>
<dbReference type="RefSeq" id="YP_009007608.1">
    <property type="nucleotide sequence ID" value="NC_023581.1"/>
</dbReference>
<dbReference type="GO" id="GO:0003676">
    <property type="term" value="F:nucleic acid binding"/>
    <property type="evidence" value="ECO:0007669"/>
    <property type="project" value="InterPro"/>
</dbReference>
<dbReference type="GeneID" id="18504178"/>
<name>U5PZN8_9CAUD</name>
<dbReference type="Proteomes" id="UP000017656">
    <property type="component" value="Segment"/>
</dbReference>
<dbReference type="PROSITE" id="PS50879">
    <property type="entry name" value="RNASE_H_1"/>
    <property type="match status" value="1"/>
</dbReference>
<dbReference type="InterPro" id="IPR002156">
    <property type="entry name" value="RNaseH_domain"/>
</dbReference>
<reference evidence="2 3" key="1">
    <citation type="journal article" date="2013" name="Genome Announc.">
        <title>Complete Genome of Acinetobacter baumannii N4-Like Podophage Presley.</title>
        <authorList>
            <person name="Farmer N.G."/>
            <person name="Wood T.L."/>
            <person name="Chamakura K.R."/>
            <person name="Kuty Everett G.F."/>
        </authorList>
    </citation>
    <scope>NUCLEOTIDE SEQUENCE [LARGE SCALE GENOMIC DNA]</scope>
</reference>
<dbReference type="InterPro" id="IPR012337">
    <property type="entry name" value="RNaseH-like_sf"/>
</dbReference>
<keyword evidence="3" id="KW-1185">Reference proteome</keyword>
<proteinExistence type="predicted"/>
<dbReference type="Gene3D" id="3.30.420.10">
    <property type="entry name" value="Ribonuclease H-like superfamily/Ribonuclease H"/>
    <property type="match status" value="1"/>
</dbReference>
<organism evidence="2 3">
    <name type="scientific">Acinetobacter phage Presley</name>
    <dbReference type="NCBI Taxonomy" id="1406780"/>
    <lineage>
        <taxon>Viruses</taxon>
        <taxon>Duplodnaviria</taxon>
        <taxon>Heunggongvirae</taxon>
        <taxon>Uroviricota</taxon>
        <taxon>Caudoviricetes</taxon>
        <taxon>Schitoviridae</taxon>
        <taxon>Presleyvirus</taxon>
        <taxon>Presleyvirus presley</taxon>
    </lineage>
</organism>
<protein>
    <submittedName>
        <fullName evidence="2">RNaseH</fullName>
    </submittedName>
</protein>
<evidence type="ECO:0000259" key="1">
    <source>
        <dbReference type="PROSITE" id="PS50879"/>
    </source>
</evidence>
<feature type="domain" description="RNase H type-1" evidence="1">
    <location>
        <begin position="1"/>
        <end position="144"/>
    </location>
</feature>
<accession>U5PZN8</accession>
<dbReference type="InterPro" id="IPR036397">
    <property type="entry name" value="RNaseH_sf"/>
</dbReference>
<gene>
    <name evidence="2" type="ORF">Presley_40</name>
</gene>
<dbReference type="SUPFAM" id="SSF53098">
    <property type="entry name" value="Ribonuclease H-like"/>
    <property type="match status" value="1"/>
</dbReference>